<keyword evidence="2 9" id="KW-0813">Transport</keyword>
<reference evidence="10 11" key="1">
    <citation type="submission" date="2018-05" db="EMBL/GenBank/DDBJ databases">
        <title>Genomic Encyclopedia of Type Strains, Phase IV (KMG-IV): sequencing the most valuable type-strain genomes for metagenomic binning, comparative biology and taxonomic classification.</title>
        <authorList>
            <person name="Goeker M."/>
        </authorList>
    </citation>
    <scope>NUCLEOTIDE SEQUENCE [LARGE SCALE GENOMIC DNA]</scope>
    <source>
        <strain evidence="10 11">DSM 24906</strain>
    </source>
</reference>
<evidence type="ECO:0000256" key="4">
    <source>
        <dbReference type="ARBA" id="ARBA00022842"/>
    </source>
</evidence>
<dbReference type="GO" id="GO:0009678">
    <property type="term" value="F:diphosphate hydrolysis-driven proton transmembrane transporter activity"/>
    <property type="evidence" value="ECO:0007669"/>
    <property type="project" value="UniProtKB-UniRule"/>
</dbReference>
<feature type="transmembrane region" description="Helical" evidence="9">
    <location>
        <begin position="449"/>
        <end position="469"/>
    </location>
</feature>
<gene>
    <name evidence="9" type="primary">hppA</name>
    <name evidence="10" type="ORF">C7380_103106</name>
</gene>
<keyword evidence="9" id="KW-0630">Potassium</keyword>
<comment type="similarity">
    <text evidence="9">Belongs to the H(+)-translocating pyrophosphatase (TC 3.A.10) family. K(+)-stimulated subfamily.</text>
</comment>
<protein>
    <recommendedName>
        <fullName evidence="9">Putative K(+)-stimulated pyrophosphate-energized sodium pump</fullName>
        <ecNumber evidence="9">7.2.3.1</ecNumber>
    </recommendedName>
    <alternativeName>
        <fullName evidence="9">Membrane-bound sodium-translocating pyrophosphatase</fullName>
    </alternativeName>
    <alternativeName>
        <fullName evidence="9">Pyrophosphate-energized inorganic pyrophosphatase</fullName>
        <shortName evidence="9">Na(+)-PPase</shortName>
    </alternativeName>
</protein>
<dbReference type="EMBL" id="QGGI01000003">
    <property type="protein sequence ID" value="PWJ95927.1"/>
    <property type="molecule type" value="Genomic_DNA"/>
</dbReference>
<keyword evidence="3 9" id="KW-0812">Transmembrane</keyword>
<evidence type="ECO:0000256" key="6">
    <source>
        <dbReference type="ARBA" id="ARBA00022989"/>
    </source>
</evidence>
<evidence type="ECO:0000256" key="5">
    <source>
        <dbReference type="ARBA" id="ARBA00022967"/>
    </source>
</evidence>
<feature type="transmembrane region" description="Helical" evidence="9">
    <location>
        <begin position="247"/>
        <end position="268"/>
    </location>
</feature>
<feature type="transmembrane region" description="Helical" evidence="9">
    <location>
        <begin position="313"/>
        <end position="333"/>
    </location>
</feature>
<comment type="activity regulation">
    <text evidence="9">Requires K(+) for maximal activity.</text>
</comment>
<keyword evidence="9" id="KW-1003">Cell membrane</keyword>
<dbReference type="GO" id="GO:0012505">
    <property type="term" value="C:endomembrane system"/>
    <property type="evidence" value="ECO:0007669"/>
    <property type="project" value="UniProtKB-SubCell"/>
</dbReference>
<dbReference type="GO" id="GO:0006814">
    <property type="term" value="P:sodium ion transport"/>
    <property type="evidence" value="ECO:0007669"/>
    <property type="project" value="UniProtKB-UniRule"/>
</dbReference>
<keyword evidence="4 9" id="KW-0460">Magnesium</keyword>
<evidence type="ECO:0000256" key="3">
    <source>
        <dbReference type="ARBA" id="ARBA00022692"/>
    </source>
</evidence>
<dbReference type="GO" id="GO:0005886">
    <property type="term" value="C:plasma membrane"/>
    <property type="evidence" value="ECO:0007669"/>
    <property type="project" value="UniProtKB-SubCell"/>
</dbReference>
<evidence type="ECO:0000256" key="9">
    <source>
        <dbReference type="HAMAP-Rule" id="MF_01129"/>
    </source>
</evidence>
<keyword evidence="8 9" id="KW-0472">Membrane</keyword>
<dbReference type="GO" id="GO:0000287">
    <property type="term" value="F:magnesium ion binding"/>
    <property type="evidence" value="ECO:0007669"/>
    <property type="project" value="UniProtKB-UniRule"/>
</dbReference>
<feature type="transmembrane region" description="Helical" evidence="9">
    <location>
        <begin position="353"/>
        <end position="376"/>
    </location>
</feature>
<feature type="transmembrane region" description="Helical" evidence="9">
    <location>
        <begin position="572"/>
        <end position="592"/>
    </location>
</feature>
<feature type="transmembrane region" description="Helical" evidence="9">
    <location>
        <begin position="639"/>
        <end position="659"/>
    </location>
</feature>
<keyword evidence="7 9" id="KW-0406">Ion transport</keyword>
<name>A0AA45C867_9BACT</name>
<accession>A0AA45C867</accession>
<dbReference type="InterPro" id="IPR004131">
    <property type="entry name" value="PPase-energised_H-pump"/>
</dbReference>
<dbReference type="NCBIfam" id="NF001960">
    <property type="entry name" value="PRK00733.3-5"/>
    <property type="match status" value="1"/>
</dbReference>
<sequence length="660" mass="68377">MGAIFQLAGIIAGALGIIFTVFLTFRVLERDPGNEKMKKISEAIQIGAKAFLISEYKILYIIVIAFSLFLGFSNSWEMAVAFIFGATLSVLSGFFGMNIATKANTRTAQSATKSLSKALKVAFNGGAVMGMTVASLGLFGLGVVFFLTNGNTVVMSGYAMGASFVALFARVGGGIFTKAADVGADLVGKTEANIPEDDPRNPATIADNVGDNVGDVAGMGADLYESYVGSIYSASALGALTFSAKGAVFPFLIASFGIISAIIGILFVNLKVKENDSIDPSKMLHGGTYIANIMELIAVFILSKVILGSYKAAIVITLGMVVGILIGGITEYYTAKKPVIKLAKTATSGSAPLLINGMALGMESTAIPVILISIATIVSFNILGLFGIALAAVGMLATLGITLAIDAYGPIADNAGGIAEMAGLDPEVRKRTDKLDSVGNTTAAIGKGFAIGSATLTALALFSTYIQVANVSIVDLNDSNVFVGALIGAMLPFLFSSLAMKAVGDSANIMVIEVRRQFKEIPGLMDGKAEPDYAKCVEIATKGALKKMTLPSLLAVLSPVIIYFLLGKVAVAGTLAGTTVAGVMLAIFMSNAGGAWDNAKKYIETGEFGGKGSMSHKASVIGDTVGDPFKDTAGPAINILIKLMSIVSIVIIPILIKFFE</sequence>
<feature type="transmembrane region" description="Helical" evidence="9">
    <location>
        <begin position="121"/>
        <end position="147"/>
    </location>
</feature>
<dbReference type="NCBIfam" id="TIGR01104">
    <property type="entry name" value="V_PPase"/>
    <property type="match status" value="1"/>
</dbReference>
<evidence type="ECO:0000256" key="2">
    <source>
        <dbReference type="ARBA" id="ARBA00022448"/>
    </source>
</evidence>
<dbReference type="GO" id="GO:0030955">
    <property type="term" value="F:potassium ion binding"/>
    <property type="evidence" value="ECO:0007669"/>
    <property type="project" value="UniProtKB-UniRule"/>
</dbReference>
<comment type="function">
    <text evidence="9">Sodium pump that utilizes the energy of pyrophosphate hydrolysis as the driving force for Na(+) movement across the membrane.</text>
</comment>
<comment type="subcellular location">
    <subcellularLocation>
        <location evidence="9">Cell membrane</location>
        <topology evidence="9">Multi-pass membrane protein</topology>
    </subcellularLocation>
    <subcellularLocation>
        <location evidence="1">Endomembrane system</location>
        <topology evidence="1">Multi-pass membrane protein</topology>
    </subcellularLocation>
</comment>
<comment type="catalytic activity">
    <reaction evidence="9">
        <text>Na(+)(in) + diphosphate + H2O = Na(+)(out) + 2 phosphate + H(+)</text>
        <dbReference type="Rhea" id="RHEA:57884"/>
        <dbReference type="ChEBI" id="CHEBI:15377"/>
        <dbReference type="ChEBI" id="CHEBI:15378"/>
        <dbReference type="ChEBI" id="CHEBI:29101"/>
        <dbReference type="ChEBI" id="CHEBI:33019"/>
        <dbReference type="ChEBI" id="CHEBI:43474"/>
        <dbReference type="EC" id="7.2.3.1"/>
    </reaction>
</comment>
<dbReference type="Proteomes" id="UP000245921">
    <property type="component" value="Unassembled WGS sequence"/>
</dbReference>
<dbReference type="EC" id="7.2.3.1" evidence="9"/>
<evidence type="ECO:0000313" key="11">
    <source>
        <dbReference type="Proteomes" id="UP000245921"/>
    </source>
</evidence>
<comment type="cofactor">
    <cofactor evidence="9">
        <name>Mg(2+)</name>
        <dbReference type="ChEBI" id="CHEBI:18420"/>
    </cofactor>
</comment>
<comment type="caution">
    <text evidence="9">Lacks conserved residue(s) required for the propagation of feature annotation.</text>
</comment>
<evidence type="ECO:0000256" key="8">
    <source>
        <dbReference type="ARBA" id="ARBA00023136"/>
    </source>
</evidence>
<proteinExistence type="inferred from homology"/>
<feature type="transmembrane region" description="Helical" evidence="9">
    <location>
        <begin position="289"/>
        <end position="307"/>
    </location>
</feature>
<dbReference type="NCBIfam" id="NF001957">
    <property type="entry name" value="PRK00733.3-2"/>
    <property type="match status" value="1"/>
</dbReference>
<dbReference type="GO" id="GO:0004427">
    <property type="term" value="F:inorganic diphosphate phosphatase activity"/>
    <property type="evidence" value="ECO:0007669"/>
    <property type="project" value="UniProtKB-UniRule"/>
</dbReference>
<dbReference type="RefSeq" id="WP_109604044.1">
    <property type="nucleotide sequence ID" value="NZ_QGGI01000003.1"/>
</dbReference>
<evidence type="ECO:0000313" key="10">
    <source>
        <dbReference type="EMBL" id="PWJ95927.1"/>
    </source>
</evidence>
<keyword evidence="11" id="KW-1185">Reference proteome</keyword>
<comment type="subunit">
    <text evidence="9">Homodimer.</text>
</comment>
<feature type="transmembrane region" description="Helical" evidence="9">
    <location>
        <begin position="78"/>
        <end position="100"/>
    </location>
</feature>
<feature type="transmembrane region" description="Helical" evidence="9">
    <location>
        <begin position="49"/>
        <end position="72"/>
    </location>
</feature>
<keyword evidence="6 9" id="KW-1133">Transmembrane helix</keyword>
<dbReference type="HAMAP" id="MF_01129">
    <property type="entry name" value="PPase_energized_pump"/>
    <property type="match status" value="1"/>
</dbReference>
<feature type="transmembrane region" description="Helical" evidence="9">
    <location>
        <begin position="548"/>
        <end position="566"/>
    </location>
</feature>
<dbReference type="Pfam" id="PF03030">
    <property type="entry name" value="H_PPase"/>
    <property type="match status" value="1"/>
</dbReference>
<organism evidence="10 11">
    <name type="scientific">Oceanotoga teriensis</name>
    <dbReference type="NCBI Taxonomy" id="515440"/>
    <lineage>
        <taxon>Bacteria</taxon>
        <taxon>Thermotogati</taxon>
        <taxon>Thermotogota</taxon>
        <taxon>Thermotogae</taxon>
        <taxon>Petrotogales</taxon>
        <taxon>Petrotogaceae</taxon>
        <taxon>Oceanotoga</taxon>
    </lineage>
</organism>
<dbReference type="AlphaFoldDB" id="A0AA45C867"/>
<dbReference type="PANTHER" id="PTHR31998">
    <property type="entry name" value="K(+)-INSENSITIVE PYROPHOSPHATE-ENERGIZED PROTON PUMP"/>
    <property type="match status" value="1"/>
</dbReference>
<feature type="transmembrane region" description="Helical" evidence="9">
    <location>
        <begin position="481"/>
        <end position="500"/>
    </location>
</feature>
<keyword evidence="5 9" id="KW-1278">Translocase</keyword>
<dbReference type="PIRSF" id="PIRSF001265">
    <property type="entry name" value="H+-PPase"/>
    <property type="match status" value="1"/>
</dbReference>
<keyword evidence="9" id="KW-0915">Sodium</keyword>
<feature type="transmembrane region" description="Helical" evidence="9">
    <location>
        <begin position="6"/>
        <end position="28"/>
    </location>
</feature>
<keyword evidence="9" id="KW-0739">Sodium transport</keyword>
<feature type="site" description="Determinant of potassium dependence" evidence="9">
    <location>
        <position position="443"/>
    </location>
</feature>
<feature type="transmembrane region" description="Helical" evidence="9">
    <location>
        <begin position="382"/>
        <end position="405"/>
    </location>
</feature>
<evidence type="ECO:0000256" key="1">
    <source>
        <dbReference type="ARBA" id="ARBA00004127"/>
    </source>
</evidence>
<evidence type="ECO:0000256" key="7">
    <source>
        <dbReference type="ARBA" id="ARBA00023065"/>
    </source>
</evidence>
<comment type="caution">
    <text evidence="10">The sequence shown here is derived from an EMBL/GenBank/DDBJ whole genome shotgun (WGS) entry which is preliminary data.</text>
</comment>